<dbReference type="Pfam" id="PF12653">
    <property type="entry name" value="DUF3785"/>
    <property type="match status" value="1"/>
</dbReference>
<evidence type="ECO:0008006" key="3">
    <source>
        <dbReference type="Google" id="ProtNLM"/>
    </source>
</evidence>
<organism evidence="1 2">
    <name type="scientific">Geosporobacter subterraneus DSM 17957</name>
    <dbReference type="NCBI Taxonomy" id="1121919"/>
    <lineage>
        <taxon>Bacteria</taxon>
        <taxon>Bacillati</taxon>
        <taxon>Bacillota</taxon>
        <taxon>Clostridia</taxon>
        <taxon>Peptostreptococcales</taxon>
        <taxon>Thermotaleaceae</taxon>
        <taxon>Geosporobacter</taxon>
    </lineage>
</organism>
<sequence>MESYQFTYDEKTYILSQENCSGLINDETDPVKGIGIKEILDLLKGQEEVDFDIAYYGEPCSNCLAGKAEKLKYFPFLEYHFYLFTKAGEYVTSSISKDYEGTSFDKLLKEKKVDNSYIANIILCTNCGDYTIEIEQCEV</sequence>
<dbReference type="OrthoDB" id="1751102at2"/>
<evidence type="ECO:0000313" key="2">
    <source>
        <dbReference type="Proteomes" id="UP000184536"/>
    </source>
</evidence>
<dbReference type="Proteomes" id="UP000184536">
    <property type="component" value="Unassembled WGS sequence"/>
</dbReference>
<evidence type="ECO:0000313" key="1">
    <source>
        <dbReference type="EMBL" id="SHJ63776.1"/>
    </source>
</evidence>
<name>A0A1M6KY26_9FIRM</name>
<accession>A0A1M6KY26</accession>
<dbReference type="AlphaFoldDB" id="A0A1M6KY26"/>
<gene>
    <name evidence="1" type="ORF">SAMN02745975_02522</name>
</gene>
<dbReference type="RefSeq" id="WP_110941624.1">
    <property type="nucleotide sequence ID" value="NZ_FQZV01000033.1"/>
</dbReference>
<dbReference type="InterPro" id="IPR024210">
    <property type="entry name" value="DUF3785"/>
</dbReference>
<reference evidence="2" key="1">
    <citation type="submission" date="2016-11" db="EMBL/GenBank/DDBJ databases">
        <authorList>
            <person name="Varghese N."/>
            <person name="Submissions S."/>
        </authorList>
    </citation>
    <scope>NUCLEOTIDE SEQUENCE [LARGE SCALE GENOMIC DNA]</scope>
    <source>
        <strain evidence="2">DSM 17957</strain>
    </source>
</reference>
<keyword evidence="2" id="KW-1185">Reference proteome</keyword>
<dbReference type="EMBL" id="FQZV01000033">
    <property type="protein sequence ID" value="SHJ63776.1"/>
    <property type="molecule type" value="Genomic_DNA"/>
</dbReference>
<proteinExistence type="predicted"/>
<protein>
    <recommendedName>
        <fullName evidence="3">DUF3785 domain-containing protein</fullName>
    </recommendedName>
</protein>